<dbReference type="EMBL" id="BEXD01004270">
    <property type="protein sequence ID" value="GBC09089.1"/>
    <property type="molecule type" value="Genomic_DNA"/>
</dbReference>
<dbReference type="OrthoDB" id="2440501at2759"/>
<protein>
    <submittedName>
        <fullName evidence="1">Uncharacterized protein</fullName>
    </submittedName>
</protein>
<dbReference type="AlphaFoldDB" id="A0A2Z6SNR2"/>
<dbReference type="EMBL" id="BLAL01000160">
    <property type="protein sequence ID" value="GES86046.1"/>
    <property type="molecule type" value="Genomic_DNA"/>
</dbReference>
<dbReference type="Proteomes" id="UP000615446">
    <property type="component" value="Unassembled WGS sequence"/>
</dbReference>
<reference evidence="2" key="2">
    <citation type="submission" date="2019-10" db="EMBL/GenBank/DDBJ databases">
        <title>Conservation and host-specific expression of non-tandemly repeated heterogenous ribosome RNA gene in arbuscular mycorrhizal fungi.</title>
        <authorList>
            <person name="Maeda T."/>
            <person name="Kobayashi Y."/>
            <person name="Nakagawa T."/>
            <person name="Ezawa T."/>
            <person name="Yamaguchi K."/>
            <person name="Bino T."/>
            <person name="Nishimoto Y."/>
            <person name="Shigenobu S."/>
            <person name="Kawaguchi M."/>
        </authorList>
    </citation>
    <scope>NUCLEOTIDE SEQUENCE</scope>
    <source>
        <strain evidence="2">HR1</strain>
    </source>
</reference>
<reference evidence="1 3" key="1">
    <citation type="submission" date="2017-11" db="EMBL/GenBank/DDBJ databases">
        <title>The genome of Rhizophagus clarus HR1 reveals common genetic basis of auxotrophy among arbuscular mycorrhizal fungi.</title>
        <authorList>
            <person name="Kobayashi Y."/>
        </authorList>
    </citation>
    <scope>NUCLEOTIDE SEQUENCE [LARGE SCALE GENOMIC DNA]</scope>
    <source>
        <strain evidence="1 3">HR1</strain>
    </source>
</reference>
<sequence>MIVIEFDNIKIENIKLDGIQNSWQKAIEVSQLLLKKSDDEILNLKIYDRYRPNQKTVYEALESKIKMKSKYLNSLKKQHDTKLSCMFIVLRVGLYHLISRKVYCIIE</sequence>
<evidence type="ECO:0000313" key="1">
    <source>
        <dbReference type="EMBL" id="GBC09089.1"/>
    </source>
</evidence>
<evidence type="ECO:0000313" key="2">
    <source>
        <dbReference type="EMBL" id="GES86046.1"/>
    </source>
</evidence>
<accession>A0A2Z6SNR2</accession>
<organism evidence="1 3">
    <name type="scientific">Rhizophagus clarus</name>
    <dbReference type="NCBI Taxonomy" id="94130"/>
    <lineage>
        <taxon>Eukaryota</taxon>
        <taxon>Fungi</taxon>
        <taxon>Fungi incertae sedis</taxon>
        <taxon>Mucoromycota</taxon>
        <taxon>Glomeromycotina</taxon>
        <taxon>Glomeromycetes</taxon>
        <taxon>Glomerales</taxon>
        <taxon>Glomeraceae</taxon>
        <taxon>Rhizophagus</taxon>
    </lineage>
</organism>
<keyword evidence="3" id="KW-1185">Reference proteome</keyword>
<evidence type="ECO:0000313" key="3">
    <source>
        <dbReference type="Proteomes" id="UP000247702"/>
    </source>
</evidence>
<comment type="caution">
    <text evidence="1">The sequence shown here is derived from an EMBL/GenBank/DDBJ whole genome shotgun (WGS) entry which is preliminary data.</text>
</comment>
<name>A0A2Z6SNR2_9GLOM</name>
<proteinExistence type="predicted"/>
<dbReference type="Proteomes" id="UP000247702">
    <property type="component" value="Unassembled WGS sequence"/>
</dbReference>
<gene>
    <name evidence="2" type="ORF">RCL2_001312000</name>
    <name evidence="1" type="ORF">RclHR1_00860027</name>
</gene>